<reference evidence="2 3" key="1">
    <citation type="submission" date="2020-07" db="EMBL/GenBank/DDBJ databases">
        <title>Sequencing the genomes of 1000 actinobacteria strains.</title>
        <authorList>
            <person name="Klenk H.-P."/>
        </authorList>
    </citation>
    <scope>NUCLEOTIDE SEQUENCE [LARGE SCALE GENOMIC DNA]</scope>
    <source>
        <strain evidence="2 3">DSM 23819</strain>
    </source>
</reference>
<comment type="caution">
    <text evidence="2">The sequence shown here is derived from an EMBL/GenBank/DDBJ whole genome shotgun (WGS) entry which is preliminary data.</text>
</comment>
<evidence type="ECO:0000256" key="1">
    <source>
        <dbReference type="SAM" id="SignalP"/>
    </source>
</evidence>
<accession>A0A7Y9UQZ2</accession>
<evidence type="ECO:0000313" key="3">
    <source>
        <dbReference type="Proteomes" id="UP000540656"/>
    </source>
</evidence>
<dbReference type="RefSeq" id="WP_179502803.1">
    <property type="nucleotide sequence ID" value="NZ_JACCAA010000001.1"/>
</dbReference>
<organism evidence="2 3">
    <name type="scientific">Nocardioides daedukensis</name>
    <dbReference type="NCBI Taxonomy" id="634462"/>
    <lineage>
        <taxon>Bacteria</taxon>
        <taxon>Bacillati</taxon>
        <taxon>Actinomycetota</taxon>
        <taxon>Actinomycetes</taxon>
        <taxon>Propionibacteriales</taxon>
        <taxon>Nocardioidaceae</taxon>
        <taxon>Nocardioides</taxon>
    </lineage>
</organism>
<dbReference type="EMBL" id="JACCAA010000001">
    <property type="protein sequence ID" value="NYG59787.1"/>
    <property type="molecule type" value="Genomic_DNA"/>
</dbReference>
<dbReference type="AlphaFoldDB" id="A0A7Y9UQZ2"/>
<gene>
    <name evidence="2" type="ORF">BJ980_002710</name>
</gene>
<feature type="chain" id="PRO_5031299627" evidence="1">
    <location>
        <begin position="30"/>
        <end position="137"/>
    </location>
</feature>
<keyword evidence="3" id="KW-1185">Reference proteome</keyword>
<dbReference type="Proteomes" id="UP000540656">
    <property type="component" value="Unassembled WGS sequence"/>
</dbReference>
<proteinExistence type="predicted"/>
<evidence type="ECO:0000313" key="2">
    <source>
        <dbReference type="EMBL" id="NYG59787.1"/>
    </source>
</evidence>
<feature type="signal peptide" evidence="1">
    <location>
        <begin position="1"/>
        <end position="29"/>
    </location>
</feature>
<keyword evidence="1" id="KW-0732">Signal</keyword>
<sequence>MKKILAGTSAGVLMAGGLLVATASAPAQADPYGPTLYTFCDISGVSTSAGQKVVFKLRVSSNSVSGWSPSMTVSIIHRNGRGNAIDSHTSSTAGSGTKTISYKAKYRGPQTISVIAQPKAGSAYQGCTARFSLRVAK</sequence>
<protein>
    <submittedName>
        <fullName evidence="2">Uncharacterized protein</fullName>
    </submittedName>
</protein>
<name>A0A7Y9UQZ2_9ACTN</name>